<comment type="caution">
    <text evidence="3">The sequence shown here is derived from an EMBL/GenBank/DDBJ whole genome shotgun (WGS) entry which is preliminary data.</text>
</comment>
<feature type="compositionally biased region" description="Acidic residues" evidence="1">
    <location>
        <begin position="1612"/>
        <end position="1622"/>
    </location>
</feature>
<feature type="compositionally biased region" description="Basic and acidic residues" evidence="1">
    <location>
        <begin position="1072"/>
        <end position="1105"/>
    </location>
</feature>
<feature type="compositionally biased region" description="Basic and acidic residues" evidence="1">
    <location>
        <begin position="1135"/>
        <end position="1161"/>
    </location>
</feature>
<dbReference type="Proteomes" id="UP000230750">
    <property type="component" value="Unassembled WGS sequence"/>
</dbReference>
<accession>A0A2G8JRI3</accession>
<feature type="compositionally biased region" description="Basic residues" evidence="1">
    <location>
        <begin position="30"/>
        <end position="42"/>
    </location>
</feature>
<reference evidence="3 4" key="1">
    <citation type="journal article" date="2017" name="PLoS Biol.">
        <title>The sea cucumber genome provides insights into morphological evolution and visceral regeneration.</title>
        <authorList>
            <person name="Zhang X."/>
            <person name="Sun L."/>
            <person name="Yuan J."/>
            <person name="Sun Y."/>
            <person name="Gao Y."/>
            <person name="Zhang L."/>
            <person name="Li S."/>
            <person name="Dai H."/>
            <person name="Hamel J.F."/>
            <person name="Liu C."/>
            <person name="Yu Y."/>
            <person name="Liu S."/>
            <person name="Lin W."/>
            <person name="Guo K."/>
            <person name="Jin S."/>
            <person name="Xu P."/>
            <person name="Storey K.B."/>
            <person name="Huan P."/>
            <person name="Zhang T."/>
            <person name="Zhou Y."/>
            <person name="Zhang J."/>
            <person name="Lin C."/>
            <person name="Li X."/>
            <person name="Xing L."/>
            <person name="Huo D."/>
            <person name="Sun M."/>
            <person name="Wang L."/>
            <person name="Mercier A."/>
            <person name="Li F."/>
            <person name="Yang H."/>
            <person name="Xiang J."/>
        </authorList>
    </citation>
    <scope>NUCLEOTIDE SEQUENCE [LARGE SCALE GENOMIC DNA]</scope>
    <source>
        <strain evidence="3">Shaxun</strain>
        <tissue evidence="3">Muscle</tissue>
    </source>
</reference>
<feature type="compositionally biased region" description="Pro residues" evidence="1">
    <location>
        <begin position="924"/>
        <end position="939"/>
    </location>
</feature>
<feature type="compositionally biased region" description="Basic and acidic residues" evidence="1">
    <location>
        <begin position="1746"/>
        <end position="1760"/>
    </location>
</feature>
<evidence type="ECO:0000256" key="1">
    <source>
        <dbReference type="SAM" id="MobiDB-lite"/>
    </source>
</evidence>
<feature type="compositionally biased region" description="Basic and acidic residues" evidence="1">
    <location>
        <begin position="405"/>
        <end position="428"/>
    </location>
</feature>
<feature type="compositionally biased region" description="Basic and acidic residues" evidence="1">
    <location>
        <begin position="1591"/>
        <end position="1611"/>
    </location>
</feature>
<feature type="region of interest" description="Disordered" evidence="1">
    <location>
        <begin position="1"/>
        <end position="224"/>
    </location>
</feature>
<feature type="compositionally biased region" description="Pro residues" evidence="1">
    <location>
        <begin position="1812"/>
        <end position="1823"/>
    </location>
</feature>
<keyword evidence="4" id="KW-1185">Reference proteome</keyword>
<feature type="compositionally biased region" description="Polar residues" evidence="1">
    <location>
        <begin position="1580"/>
        <end position="1589"/>
    </location>
</feature>
<sequence>MKDYSRPSRGRGRGNWRGRSDYHRRESYHGRHSSSSRPSYHSRKYERDRSRDRRDSHSRRDRHSRDRRERSRSRSPRRRRSRDRRSRSGSRSSYSSSSRSASRHRSSPSRSRSRTNSPVERVTPGEQGQLTRGINDQSRSQQLEGFSRSQGEQNVSPGKENVQVEHNLAVETGTGTSGRPINMTRPSSSDIGQDAYTVPPPSRWEREGSQEETESNSKGYQDSVDELYEGIADPSEKKTSLGPKEMLSPVNLQKKSLVITFSNDRFQQAPTTKAAIPIPPKEAQRVFETAVTPPHFAESDDNPAVSASADKRKSVFPAANRPMWKPIGEVDLPSPLLIEQPVSSSEVVPTKAATEVADKSGGTGKKKSKAELQKEIRDLELALEKKRSAKKVMSEDTSEETQTVGEKEPELRDTKKVRSRSHSRDSHRSSSSSSHDSSQERPKRETRGRGQEKGRKKYDKKDKTRRERGEKSRHGSKDGDKSRRGKGQNTKRRDKEEERYRDERTEKQEQVRRGDFEEEKKNISEVQDTLHASLLGDENNLPELPGQGSVVQPNEMMHPSYEASGIVSQDMAQSFNQTVASTYVGSQLVQKDVYAVDHFLQSLGLSGGASRAETSVSNSLPATLMSNTFDQSSLQLPPVQETNSFPAELQPMQEQSAAAVSDFGFTYTYQDGQNLPGLDLAVDQPPVADQEPNTGFQNADEEDEYLYGCNMSEQRQIESRQREIEVERKEYIQSQNCGTNKEKGRTDQGAKSVERSKESKKQEDQGTPDQQDKDRKEKSKANKKSEEKATKTIVAPRDDIKESTPVDAQPIPSIVRRVARSPTTNVLESSQSAQNTTSDDWSSQYYGPTTSANYFPASSTMPPMTSAPPPAVPLYGPPVPPVSTPVVQPPVLSTHGPPVPPSLGHPVLPPHPQLGLPPELSLPHGPPLPPQGPHMPPNGLPGTQFDASYGHYLQGPFPHVTGQQQWPHPGPYDQVGHQDVSYYKRSISPGNYSRGKYSRSHSRSTSFSRSRSRSFSDSASFSSSRSRSRSPPKRSSPRVMKQKPRKFQEKRVASDLDSDEKSSKKKKKKKAKIDDKRGNSKETSKRLEKEKVPKKGREESKDKNSVKGIKVSLSRDQDKETSRRIITMPKSRSSSPERKDKHSAGGSSQDEKRRQEKEKFKKEADLLLKHQEQLLIERMEKRKREMEKELEREKRQKEKELASLGWAFEKREKEIKKREEIIMRVEDKLRKQQEKRAMAEMKMEEEQQRKLKKEKEDFKRRLQFLQKELDRLKKNQGDLLRKKQKEKDGHKDPELMENNQLQEEILNQIKRLQLAYSEAYGKPLPEEPEEDREREEKADERSRNSRERSPRKSRRSQDQKESSASSERGRQREKEREPPEGKSRFNFVYFDSGDHWCMYCNKVLSDINGFLIHLHSKKHMKNCDPHDRPWKTMSPQEKKPAPSTSSSSTIQTPFKGELLLVPTNAFYCRLCKIFLGDVLCASEHVRQRSHNLKYLKFTDENRFYEKQLSIRRESVNPPKDSSSEAEDDKPDDVKGGSDEVQKKEKEEVREDTPQQKRKLPFVGRRPGYSRKTRFDAKETSLGTSKPSDSPDQEKEKEEKAKEDENDEKGTEGEEVSNEEVVIDEEKVTDASDKEMDDGKKDSKFKFKFSSGKKVKSSTTSSATSTSPTASKSTVTKSPVSSKPPVSAPKSFPMIGKRPKSKLVISRPEAQPEPEPKQDTEDKYKEMKNSLDLFLQMKSGSLPVVVEKGKEKQEAAAKDAGKTTTPPPPPNPPPLPPPPVAGQPGETAGVTNRDNIAKAYQDIAEKEKERQAVPPPLPNIPPLHPTGVSDVINETLTTYSSAHQYKMASLGVAPPIMNTSLPPPPPPDFMIAAGIIPMPPTLPAPIAPPLLPTPPQMPNETHLHGPPPPPPPGTQEGEEDDVKMNDYLAEYGELLPDTDDDDDDGGGGWRQ</sequence>
<evidence type="ECO:0000259" key="2">
    <source>
        <dbReference type="SMART" id="SM00451"/>
    </source>
</evidence>
<feature type="compositionally biased region" description="Basic and acidic residues" evidence="1">
    <location>
        <begin position="1113"/>
        <end position="1123"/>
    </location>
</feature>
<feature type="compositionally biased region" description="Pro residues" evidence="1">
    <location>
        <begin position="897"/>
        <end position="912"/>
    </location>
</feature>
<dbReference type="SUPFAM" id="SSF57667">
    <property type="entry name" value="beta-beta-alpha zinc fingers"/>
    <property type="match status" value="1"/>
</dbReference>
<feature type="region of interest" description="Disordered" evidence="1">
    <location>
        <begin position="1320"/>
        <end position="1384"/>
    </location>
</feature>
<dbReference type="GO" id="GO:0003676">
    <property type="term" value="F:nucleic acid binding"/>
    <property type="evidence" value="ECO:0007669"/>
    <property type="project" value="InterPro"/>
</dbReference>
<feature type="compositionally biased region" description="Polar residues" evidence="1">
    <location>
        <begin position="173"/>
        <end position="191"/>
    </location>
</feature>
<feature type="compositionally biased region" description="Pro residues" evidence="1">
    <location>
        <begin position="1764"/>
        <end position="1780"/>
    </location>
</feature>
<feature type="compositionally biased region" description="Low complexity" evidence="1">
    <location>
        <begin position="1656"/>
        <end position="1692"/>
    </location>
</feature>
<feature type="compositionally biased region" description="Polar residues" evidence="1">
    <location>
        <begin position="821"/>
        <end position="853"/>
    </location>
</feature>
<feature type="region of interest" description="Disordered" evidence="1">
    <location>
        <begin position="1508"/>
        <end position="1728"/>
    </location>
</feature>
<feature type="region of interest" description="Disordered" evidence="1">
    <location>
        <begin position="1421"/>
        <end position="1450"/>
    </location>
</feature>
<feature type="domain" description="U1-type" evidence="2">
    <location>
        <begin position="1392"/>
        <end position="1426"/>
    </location>
</feature>
<protein>
    <submittedName>
        <fullName evidence="3">Putative zinc finger protein</fullName>
    </submittedName>
</protein>
<feature type="compositionally biased region" description="Basic and acidic residues" evidence="1">
    <location>
        <begin position="43"/>
        <end position="55"/>
    </location>
</feature>
<evidence type="ECO:0000313" key="4">
    <source>
        <dbReference type="Proteomes" id="UP000230750"/>
    </source>
</evidence>
<dbReference type="PANTHER" id="PTHR15577">
    <property type="entry name" value="ZINC FINGER CONTAINING PROTEIN"/>
    <property type="match status" value="1"/>
</dbReference>
<feature type="region of interest" description="Disordered" evidence="1">
    <location>
        <begin position="886"/>
        <end position="1161"/>
    </location>
</feature>
<feature type="region of interest" description="Disordered" evidence="1">
    <location>
        <begin position="1879"/>
        <end position="1950"/>
    </location>
</feature>
<dbReference type="PANTHER" id="PTHR15577:SF2">
    <property type="entry name" value="ZINC FINGER PROTEIN 318"/>
    <property type="match status" value="1"/>
</dbReference>
<dbReference type="EMBL" id="MRZV01001372">
    <property type="protein sequence ID" value="PIK38329.1"/>
    <property type="molecule type" value="Genomic_DNA"/>
</dbReference>
<feature type="compositionally biased region" description="Basic residues" evidence="1">
    <location>
        <begin position="1026"/>
        <end position="1045"/>
    </location>
</feature>
<feature type="region of interest" description="Disordered" evidence="1">
    <location>
        <begin position="731"/>
        <end position="874"/>
    </location>
</feature>
<feature type="compositionally biased region" description="Polar residues" evidence="1">
    <location>
        <begin position="126"/>
        <end position="156"/>
    </location>
</feature>
<dbReference type="GO" id="GO:0008270">
    <property type="term" value="F:zinc ion binding"/>
    <property type="evidence" value="ECO:0007669"/>
    <property type="project" value="InterPro"/>
</dbReference>
<evidence type="ECO:0000313" key="3">
    <source>
        <dbReference type="EMBL" id="PIK38329.1"/>
    </source>
</evidence>
<dbReference type="InterPro" id="IPR055309">
    <property type="entry name" value="Znf318-like"/>
</dbReference>
<feature type="region of interest" description="Disordered" evidence="1">
    <location>
        <begin position="1273"/>
        <end position="1301"/>
    </location>
</feature>
<feature type="compositionally biased region" description="Basic and acidic residues" evidence="1">
    <location>
        <begin position="1046"/>
        <end position="1062"/>
    </location>
</feature>
<feature type="compositionally biased region" description="Basic and acidic residues" evidence="1">
    <location>
        <begin position="740"/>
        <end position="804"/>
    </location>
</feature>
<dbReference type="SMART" id="SM00451">
    <property type="entry name" value="ZnF_U1"/>
    <property type="match status" value="2"/>
</dbReference>
<feature type="compositionally biased region" description="Basic and acidic residues" evidence="1">
    <location>
        <begin position="1623"/>
        <end position="1644"/>
    </location>
</feature>
<feature type="compositionally biased region" description="Low complexity" evidence="1">
    <location>
        <begin position="89"/>
        <end position="100"/>
    </location>
</feature>
<dbReference type="GO" id="GO:0045893">
    <property type="term" value="P:positive regulation of DNA-templated transcription"/>
    <property type="evidence" value="ECO:0007669"/>
    <property type="project" value="TreeGrafter"/>
</dbReference>
<feature type="compositionally biased region" description="Basic and acidic residues" evidence="1">
    <location>
        <begin position="1334"/>
        <end position="1383"/>
    </location>
</feature>
<dbReference type="GO" id="GO:0005654">
    <property type="term" value="C:nucleoplasm"/>
    <property type="evidence" value="ECO:0007669"/>
    <property type="project" value="TreeGrafter"/>
</dbReference>
<proteinExistence type="predicted"/>
<feature type="compositionally biased region" description="Pro residues" evidence="1">
    <location>
        <begin position="865"/>
        <end position="874"/>
    </location>
</feature>
<feature type="region of interest" description="Disordered" evidence="1">
    <location>
        <begin position="384"/>
        <end position="523"/>
    </location>
</feature>
<organism evidence="3 4">
    <name type="scientific">Stichopus japonicus</name>
    <name type="common">Sea cucumber</name>
    <dbReference type="NCBI Taxonomy" id="307972"/>
    <lineage>
        <taxon>Eukaryota</taxon>
        <taxon>Metazoa</taxon>
        <taxon>Echinodermata</taxon>
        <taxon>Eleutherozoa</taxon>
        <taxon>Echinozoa</taxon>
        <taxon>Holothuroidea</taxon>
        <taxon>Aspidochirotacea</taxon>
        <taxon>Aspidochirotida</taxon>
        <taxon>Stichopodidae</taxon>
        <taxon>Apostichopus</taxon>
    </lineage>
</organism>
<feature type="compositionally biased region" description="Basic residues" evidence="1">
    <location>
        <begin position="70"/>
        <end position="88"/>
    </location>
</feature>
<feature type="compositionally biased region" description="Basic and acidic residues" evidence="1">
    <location>
        <begin position="437"/>
        <end position="482"/>
    </location>
</feature>
<feature type="compositionally biased region" description="Basic and acidic residues" evidence="1">
    <location>
        <begin position="1273"/>
        <end position="1294"/>
    </location>
</feature>
<dbReference type="InterPro" id="IPR036236">
    <property type="entry name" value="Znf_C2H2_sf"/>
</dbReference>
<feature type="compositionally biased region" description="Acidic residues" evidence="1">
    <location>
        <begin position="1935"/>
        <end position="1944"/>
    </location>
</feature>
<dbReference type="InterPro" id="IPR003604">
    <property type="entry name" value="Matrin/U1-like-C_Znf_C2H2"/>
</dbReference>
<feature type="compositionally biased region" description="Basic residues" evidence="1">
    <location>
        <begin position="101"/>
        <end position="113"/>
    </location>
</feature>
<feature type="region of interest" description="Disordered" evidence="1">
    <location>
        <begin position="1743"/>
        <end position="1828"/>
    </location>
</feature>
<feature type="region of interest" description="Disordered" evidence="1">
    <location>
        <begin position="341"/>
        <end position="372"/>
    </location>
</feature>
<feature type="compositionally biased region" description="Basic and acidic residues" evidence="1">
    <location>
        <begin position="491"/>
        <end position="523"/>
    </location>
</feature>
<feature type="compositionally biased region" description="Low complexity" evidence="1">
    <location>
        <begin position="914"/>
        <end position="923"/>
    </location>
</feature>
<feature type="compositionally biased region" description="Pro residues" evidence="1">
    <location>
        <begin position="1879"/>
        <end position="1896"/>
    </location>
</feature>
<feature type="compositionally biased region" description="Basic and acidic residues" evidence="1">
    <location>
        <begin position="1421"/>
        <end position="1440"/>
    </location>
</feature>
<dbReference type="GO" id="GO:0045892">
    <property type="term" value="P:negative regulation of DNA-templated transcription"/>
    <property type="evidence" value="ECO:0007669"/>
    <property type="project" value="TreeGrafter"/>
</dbReference>
<dbReference type="STRING" id="307972.A0A2G8JRI3"/>
<name>A0A2G8JRI3_STIJA</name>
<feature type="compositionally biased region" description="Basic and acidic residues" evidence="1">
    <location>
        <begin position="1713"/>
        <end position="1728"/>
    </location>
</feature>
<dbReference type="OrthoDB" id="10072641at2759"/>
<feature type="compositionally biased region" description="Basic and acidic residues" evidence="1">
    <location>
        <begin position="1531"/>
        <end position="1554"/>
    </location>
</feature>
<feature type="compositionally biased region" description="Basic and acidic residues" evidence="1">
    <location>
        <begin position="18"/>
        <end position="29"/>
    </location>
</feature>
<gene>
    <name evidence="3" type="ORF">BSL78_24832</name>
</gene>
<feature type="domain" description="U1-type" evidence="2">
    <location>
        <begin position="1463"/>
        <end position="1497"/>
    </location>
</feature>
<feature type="compositionally biased region" description="Low complexity" evidence="1">
    <location>
        <begin position="1003"/>
        <end position="1025"/>
    </location>
</feature>